<reference evidence="2 3" key="1">
    <citation type="submission" date="2024-02" db="EMBL/GenBank/DDBJ databases">
        <title>De novo assembly and annotation of 12 fungi associated with fruit tree decline syndrome in Ontario, Canada.</title>
        <authorList>
            <person name="Sulman M."/>
            <person name="Ellouze W."/>
            <person name="Ilyukhin E."/>
        </authorList>
    </citation>
    <scope>NUCLEOTIDE SEQUENCE [LARGE SCALE GENOMIC DNA]</scope>
    <source>
        <strain evidence="2 3">M42-189</strain>
    </source>
</reference>
<evidence type="ECO:0000313" key="3">
    <source>
        <dbReference type="Proteomes" id="UP001521785"/>
    </source>
</evidence>
<feature type="compositionally biased region" description="Polar residues" evidence="1">
    <location>
        <begin position="530"/>
        <end position="552"/>
    </location>
</feature>
<feature type="compositionally biased region" description="Pro residues" evidence="1">
    <location>
        <begin position="1"/>
        <end position="11"/>
    </location>
</feature>
<sequence length="779" mass="85224">MSDIPPDPSPEQLPTTSLPTTTTLIPPPTPSLEPQAAISKFSSLFTLSNDLTNYLLGRTPSFITDHPFNTLFAGAALALSARFIYRDHTRRSRKNVQLAVFHILKILQANPQYYDNVSDEDHWHLVHAQIEDEVNEAIAAHHLTTGEGAKVTRALKHKLWDKNLSIRRSMQGEFVAKRRKLKADQKEDDAAKARYLKETGKEEDEKKEVERPKKKTPKKPSFPPLKPRRDDDDDDNDGAPPPGGSGFVRPPGTPYAGGLSIFPDGQAQRPTRPQLPPAGQTPNGGPEVEDPYGPLSSVTTSQLGLPPRESPTILDPRLPPDTDLLPLTPGLPPSGSRFPTGNPRPANSLTFSDPSNRPPMPSFPIHFTVTPPIEASRINQIGPNGRDWWPCEFCKRMIWVGGWPRHIIKDSHIRRKKRAELKRQQQQSNASDSTSAGQPGKKEAGHISTNAAPRTVPPGKDPVRYCDICKCPILLKRWDAHLNWPSHKRLKPNFGRSDDNHSDDDPDDNPDDGPHGNTDAFGQQIKPHKTNTPAPASTNRPTPAPPSSQQLDTNRRESQAALANPISANVTVAPNGQVTLTPAAPTPTQPAASAVIPPSLAPPALPPPPVTPAGALTSTSRPQLPLSTPATNRRYKLRDRNNVIDRATKIAYHTAGLKTPTQFMDAVNAGLSPIPELEEGDEGFGTPPLPKLYNPTVKNKKPVHKVGEIVYGKTAKRTVRPDPLGFLNEVEPGSALDESQLQEQLLSEEGAATQPAVDREEGSLYLFTSLVIRYANVEM</sequence>
<evidence type="ECO:0000313" key="2">
    <source>
        <dbReference type="EMBL" id="KAL1602435.1"/>
    </source>
</evidence>
<evidence type="ECO:0000256" key="1">
    <source>
        <dbReference type="SAM" id="MobiDB-lite"/>
    </source>
</evidence>
<feature type="region of interest" description="Disordered" evidence="1">
    <location>
        <begin position="414"/>
        <end position="459"/>
    </location>
</feature>
<feature type="compositionally biased region" description="Pro residues" evidence="1">
    <location>
        <begin position="599"/>
        <end position="611"/>
    </location>
</feature>
<accession>A0ABR3RDB6</accession>
<feature type="compositionally biased region" description="Low complexity" evidence="1">
    <location>
        <begin position="311"/>
        <end position="328"/>
    </location>
</feature>
<feature type="compositionally biased region" description="Acidic residues" evidence="1">
    <location>
        <begin position="501"/>
        <end position="511"/>
    </location>
</feature>
<feature type="compositionally biased region" description="Polar residues" evidence="1">
    <location>
        <begin position="345"/>
        <end position="355"/>
    </location>
</feature>
<feature type="region of interest" description="Disordered" evidence="1">
    <location>
        <begin position="180"/>
        <end position="357"/>
    </location>
</feature>
<protein>
    <recommendedName>
        <fullName evidence="4">C2H2-type domain-containing protein</fullName>
    </recommendedName>
</protein>
<organism evidence="2 3">
    <name type="scientific">Paraconiothyrium brasiliense</name>
    <dbReference type="NCBI Taxonomy" id="300254"/>
    <lineage>
        <taxon>Eukaryota</taxon>
        <taxon>Fungi</taxon>
        <taxon>Dikarya</taxon>
        <taxon>Ascomycota</taxon>
        <taxon>Pezizomycotina</taxon>
        <taxon>Dothideomycetes</taxon>
        <taxon>Pleosporomycetidae</taxon>
        <taxon>Pleosporales</taxon>
        <taxon>Massarineae</taxon>
        <taxon>Didymosphaeriaceae</taxon>
        <taxon>Paraconiothyrium</taxon>
    </lineage>
</organism>
<feature type="region of interest" description="Disordered" evidence="1">
    <location>
        <begin position="1"/>
        <end position="31"/>
    </location>
</feature>
<gene>
    <name evidence="2" type="ORF">SLS60_005851</name>
</gene>
<proteinExistence type="predicted"/>
<feature type="region of interest" description="Disordered" evidence="1">
    <location>
        <begin position="486"/>
        <end position="559"/>
    </location>
</feature>
<comment type="caution">
    <text evidence="2">The sequence shown here is derived from an EMBL/GenBank/DDBJ whole genome shotgun (WGS) entry which is preliminary data.</text>
</comment>
<feature type="compositionally biased region" description="Low complexity" evidence="1">
    <location>
        <begin position="12"/>
        <end position="24"/>
    </location>
</feature>
<dbReference type="EMBL" id="JAKJXO020000007">
    <property type="protein sequence ID" value="KAL1602435.1"/>
    <property type="molecule type" value="Genomic_DNA"/>
</dbReference>
<feature type="compositionally biased region" description="Polar residues" evidence="1">
    <location>
        <begin position="618"/>
        <end position="631"/>
    </location>
</feature>
<feature type="compositionally biased region" description="Basic and acidic residues" evidence="1">
    <location>
        <begin position="182"/>
        <end position="211"/>
    </location>
</feature>
<feature type="compositionally biased region" description="Low complexity" evidence="1">
    <location>
        <begin position="589"/>
        <end position="598"/>
    </location>
</feature>
<feature type="region of interest" description="Disordered" evidence="1">
    <location>
        <begin position="578"/>
        <end position="634"/>
    </location>
</feature>
<name>A0ABR3RDB6_9PLEO</name>
<evidence type="ECO:0008006" key="4">
    <source>
        <dbReference type="Google" id="ProtNLM"/>
    </source>
</evidence>
<dbReference type="Proteomes" id="UP001521785">
    <property type="component" value="Unassembled WGS sequence"/>
</dbReference>
<keyword evidence="3" id="KW-1185">Reference proteome</keyword>
<feature type="compositionally biased region" description="Polar residues" evidence="1">
    <location>
        <begin position="424"/>
        <end position="437"/>
    </location>
</feature>